<keyword evidence="1" id="KW-1185">Reference proteome</keyword>
<sequence>MGSKYSMKMKTGYQRRSYMQYNSICYLDLGRNDNHSLSYFPAERTRWYKLNLKILFSPRSDRFHIESTNKEAHVNI</sequence>
<dbReference type="Proteomes" id="UP000887564">
    <property type="component" value="Unplaced"/>
</dbReference>
<evidence type="ECO:0000313" key="2">
    <source>
        <dbReference type="WBParaSite" id="PEQ_0000504101-mRNA-1"/>
    </source>
</evidence>
<dbReference type="AlphaFoldDB" id="A0A914REI3"/>
<reference evidence="2" key="1">
    <citation type="submission" date="2022-11" db="UniProtKB">
        <authorList>
            <consortium name="WormBaseParasite"/>
        </authorList>
    </citation>
    <scope>IDENTIFICATION</scope>
</reference>
<evidence type="ECO:0000313" key="1">
    <source>
        <dbReference type="Proteomes" id="UP000887564"/>
    </source>
</evidence>
<organism evidence="1 2">
    <name type="scientific">Parascaris equorum</name>
    <name type="common">Equine roundworm</name>
    <dbReference type="NCBI Taxonomy" id="6256"/>
    <lineage>
        <taxon>Eukaryota</taxon>
        <taxon>Metazoa</taxon>
        <taxon>Ecdysozoa</taxon>
        <taxon>Nematoda</taxon>
        <taxon>Chromadorea</taxon>
        <taxon>Rhabditida</taxon>
        <taxon>Spirurina</taxon>
        <taxon>Ascaridomorpha</taxon>
        <taxon>Ascaridoidea</taxon>
        <taxon>Ascarididae</taxon>
        <taxon>Parascaris</taxon>
    </lineage>
</organism>
<protein>
    <submittedName>
        <fullName evidence="2">Ovule protein</fullName>
    </submittedName>
</protein>
<accession>A0A914REI3</accession>
<name>A0A914REI3_PAREQ</name>
<dbReference type="WBParaSite" id="PEQ_0000504101-mRNA-1">
    <property type="protein sequence ID" value="PEQ_0000504101-mRNA-1"/>
    <property type="gene ID" value="PEQ_0000504101"/>
</dbReference>
<proteinExistence type="predicted"/>